<evidence type="ECO:0000313" key="9">
    <source>
        <dbReference type="EMBL" id="PSC72116.1"/>
    </source>
</evidence>
<organism evidence="9 10">
    <name type="scientific">Micractinium conductrix</name>
    <dbReference type="NCBI Taxonomy" id="554055"/>
    <lineage>
        <taxon>Eukaryota</taxon>
        <taxon>Viridiplantae</taxon>
        <taxon>Chlorophyta</taxon>
        <taxon>core chlorophytes</taxon>
        <taxon>Trebouxiophyceae</taxon>
        <taxon>Chlorellales</taxon>
        <taxon>Chlorellaceae</taxon>
        <taxon>Chlorella clade</taxon>
        <taxon>Micractinium</taxon>
    </lineage>
</organism>
<dbReference type="GO" id="GO:0005681">
    <property type="term" value="C:spliceosomal complex"/>
    <property type="evidence" value="ECO:0007669"/>
    <property type="project" value="UniProtKB-KW"/>
</dbReference>
<dbReference type="GO" id="GO:0005737">
    <property type="term" value="C:cytoplasm"/>
    <property type="evidence" value="ECO:0007669"/>
    <property type="project" value="UniProtKB-SubCell"/>
</dbReference>
<keyword evidence="6" id="KW-0747">Spliceosome</keyword>
<keyword evidence="7" id="KW-0508">mRNA splicing</keyword>
<name>A0A2P6VDE3_9CHLO</name>
<gene>
    <name evidence="9" type="ORF">C2E20_4568</name>
</gene>
<dbReference type="PANTHER" id="PTHR11805">
    <property type="entry name" value="CYSTEINE-RICH PDZ-BINDING PROTEIN"/>
    <property type="match status" value="1"/>
</dbReference>
<protein>
    <recommendedName>
        <fullName evidence="3">Cysteine-rich PDZ-binding protein</fullName>
    </recommendedName>
    <alternativeName>
        <fullName evidence="8">Cysteine-rich interactor of PDZ three</fullName>
    </alternativeName>
</protein>
<comment type="similarity">
    <text evidence="2">Belongs to the CRIPT family.</text>
</comment>
<evidence type="ECO:0000256" key="8">
    <source>
        <dbReference type="ARBA" id="ARBA00032518"/>
    </source>
</evidence>
<dbReference type="GO" id="GO:0031122">
    <property type="term" value="P:cytoplasmic microtubule organization"/>
    <property type="evidence" value="ECO:0007669"/>
    <property type="project" value="TreeGrafter"/>
</dbReference>
<dbReference type="STRING" id="554055.A0A2P6VDE3"/>
<dbReference type="Proteomes" id="UP000239649">
    <property type="component" value="Unassembled WGS sequence"/>
</dbReference>
<evidence type="ECO:0000256" key="3">
    <source>
        <dbReference type="ARBA" id="ARBA00018615"/>
    </source>
</evidence>
<evidence type="ECO:0000256" key="6">
    <source>
        <dbReference type="ARBA" id="ARBA00022728"/>
    </source>
</evidence>
<comment type="caution">
    <text evidence="9">The sequence shown here is derived from an EMBL/GenBank/DDBJ whole genome shotgun (WGS) entry which is preliminary data.</text>
</comment>
<evidence type="ECO:0000313" key="10">
    <source>
        <dbReference type="Proteomes" id="UP000239649"/>
    </source>
</evidence>
<evidence type="ECO:0000256" key="5">
    <source>
        <dbReference type="ARBA" id="ARBA00022664"/>
    </source>
</evidence>
<dbReference type="EMBL" id="LHPF02000011">
    <property type="protein sequence ID" value="PSC72116.1"/>
    <property type="molecule type" value="Genomic_DNA"/>
</dbReference>
<proteinExistence type="inferred from homology"/>
<sequence>MVCGKCEKKLAKGIVQDKWKEGAHNTIESGGRKVNENKALSKKKAWAPYSAKCATCKTSVAQGYNYCQGCSYLKGLCAMCGKQIMDRELLKNYKQCYIILRHLTTLPRAVIINLANDPENYDAWEALGGRDFVLLYLFYIGSGNFKQRSSLHSTGISLAIHRQSELLAVAVEAKLVGRSVAELKRMMGVVVQVEEAFIGMAMQLMKEQGKKLANASAWATPYLGKALQTVAAGHTSAAAKRAMGLPQVPPDAAARGSDAVAAIAQKKAKVAEAQACGGVGIRYHRCWVCGNTTATHGMVQNRCGRWFCFACRSALNKLEKWEGPGKGKGQGVIGGGK</sequence>
<dbReference type="GO" id="GO:0008017">
    <property type="term" value="F:microtubule binding"/>
    <property type="evidence" value="ECO:0007669"/>
    <property type="project" value="TreeGrafter"/>
</dbReference>
<dbReference type="GO" id="GO:0008380">
    <property type="term" value="P:RNA splicing"/>
    <property type="evidence" value="ECO:0007669"/>
    <property type="project" value="UniProtKB-KW"/>
</dbReference>
<reference evidence="9 10" key="1">
    <citation type="journal article" date="2018" name="Plant J.">
        <title>Genome sequences of Chlorella sorokiniana UTEX 1602 and Micractinium conductrix SAG 241.80: implications to maltose excretion by a green alga.</title>
        <authorList>
            <person name="Arriola M.B."/>
            <person name="Velmurugan N."/>
            <person name="Zhang Y."/>
            <person name="Plunkett M.H."/>
            <person name="Hondzo H."/>
            <person name="Barney B.M."/>
        </authorList>
    </citation>
    <scope>NUCLEOTIDE SEQUENCE [LARGE SCALE GENOMIC DNA]</scope>
    <source>
        <strain evidence="9 10">SAG 241.80</strain>
    </source>
</reference>
<evidence type="ECO:0000256" key="4">
    <source>
        <dbReference type="ARBA" id="ARBA00022490"/>
    </source>
</evidence>
<keyword evidence="4" id="KW-0963">Cytoplasm</keyword>
<evidence type="ECO:0000256" key="1">
    <source>
        <dbReference type="ARBA" id="ARBA00004496"/>
    </source>
</evidence>
<dbReference type="Pfam" id="PF10235">
    <property type="entry name" value="Cript"/>
    <property type="match status" value="1"/>
</dbReference>
<dbReference type="InterPro" id="IPR019367">
    <property type="entry name" value="PDZ-binding_CRIPT"/>
</dbReference>
<dbReference type="PANTHER" id="PTHR11805:SF1">
    <property type="entry name" value="CYSTEINE-RICH PDZ-BINDING PROTEIN"/>
    <property type="match status" value="1"/>
</dbReference>
<dbReference type="GO" id="GO:0006397">
    <property type="term" value="P:mRNA processing"/>
    <property type="evidence" value="ECO:0007669"/>
    <property type="project" value="UniProtKB-KW"/>
</dbReference>
<evidence type="ECO:0000256" key="7">
    <source>
        <dbReference type="ARBA" id="ARBA00023187"/>
    </source>
</evidence>
<dbReference type="OrthoDB" id="147332at2759"/>
<accession>A0A2P6VDE3</accession>
<dbReference type="AlphaFoldDB" id="A0A2P6VDE3"/>
<comment type="subcellular location">
    <subcellularLocation>
        <location evidence="1">Cytoplasm</location>
    </subcellularLocation>
</comment>
<evidence type="ECO:0000256" key="2">
    <source>
        <dbReference type="ARBA" id="ARBA00009021"/>
    </source>
</evidence>
<keyword evidence="10" id="KW-1185">Reference proteome</keyword>
<keyword evidence="5" id="KW-0507">mRNA processing</keyword>